<gene>
    <name evidence="8" type="ORF">ABEB36_014097</name>
</gene>
<evidence type="ECO:0000313" key="9">
    <source>
        <dbReference type="Proteomes" id="UP001566132"/>
    </source>
</evidence>
<reference evidence="8 9" key="1">
    <citation type="submission" date="2024-05" db="EMBL/GenBank/DDBJ databases">
        <title>Genetic variation in Jamaican populations of the coffee berry borer (Hypothenemus hampei).</title>
        <authorList>
            <person name="Errbii M."/>
            <person name="Myrie A."/>
        </authorList>
    </citation>
    <scope>NUCLEOTIDE SEQUENCE [LARGE SCALE GENOMIC DNA]</scope>
    <source>
        <strain evidence="8">JA-Hopewell-2020-01-JO</strain>
        <tissue evidence="8">Whole body</tissue>
    </source>
</reference>
<keyword evidence="9" id="KW-1185">Reference proteome</keyword>
<name>A0ABD1E398_HYPHA</name>
<dbReference type="PROSITE" id="PS50237">
    <property type="entry name" value="HECT"/>
    <property type="match status" value="1"/>
</dbReference>
<dbReference type="Gene3D" id="3.90.1750.10">
    <property type="entry name" value="Hect, E3 ligase catalytic domains"/>
    <property type="match status" value="1"/>
</dbReference>
<evidence type="ECO:0000256" key="3">
    <source>
        <dbReference type="ARBA" id="ARBA00012485"/>
    </source>
</evidence>
<evidence type="ECO:0000256" key="6">
    <source>
        <dbReference type="PROSITE-ProRule" id="PRU00104"/>
    </source>
</evidence>
<dbReference type="AlphaFoldDB" id="A0ABD1E398"/>
<comment type="pathway">
    <text evidence="2">Protein modification; protein ubiquitination.</text>
</comment>
<proteinExistence type="predicted"/>
<dbReference type="Proteomes" id="UP001566132">
    <property type="component" value="Unassembled WGS sequence"/>
</dbReference>
<dbReference type="PANTHER" id="PTHR11254:SF395">
    <property type="entry name" value="E3 UBIQUITIN-PROTEIN LIGASE SMURF1"/>
    <property type="match status" value="1"/>
</dbReference>
<comment type="caution">
    <text evidence="6">Lacks conserved residue(s) required for the propagation of feature annotation.</text>
</comment>
<evidence type="ECO:0000256" key="1">
    <source>
        <dbReference type="ARBA" id="ARBA00000885"/>
    </source>
</evidence>
<comment type="caution">
    <text evidence="8">The sequence shown here is derived from an EMBL/GenBank/DDBJ whole genome shotgun (WGS) entry which is preliminary data.</text>
</comment>
<dbReference type="EC" id="2.3.2.26" evidence="3"/>
<organism evidence="8 9">
    <name type="scientific">Hypothenemus hampei</name>
    <name type="common">Coffee berry borer</name>
    <dbReference type="NCBI Taxonomy" id="57062"/>
    <lineage>
        <taxon>Eukaryota</taxon>
        <taxon>Metazoa</taxon>
        <taxon>Ecdysozoa</taxon>
        <taxon>Arthropoda</taxon>
        <taxon>Hexapoda</taxon>
        <taxon>Insecta</taxon>
        <taxon>Pterygota</taxon>
        <taxon>Neoptera</taxon>
        <taxon>Endopterygota</taxon>
        <taxon>Coleoptera</taxon>
        <taxon>Polyphaga</taxon>
        <taxon>Cucujiformia</taxon>
        <taxon>Curculionidae</taxon>
        <taxon>Scolytinae</taxon>
        <taxon>Hypothenemus</taxon>
    </lineage>
</organism>
<dbReference type="GO" id="GO:0061630">
    <property type="term" value="F:ubiquitin protein ligase activity"/>
    <property type="evidence" value="ECO:0007669"/>
    <property type="project" value="UniProtKB-EC"/>
</dbReference>
<dbReference type="GO" id="GO:0009966">
    <property type="term" value="P:regulation of signal transduction"/>
    <property type="evidence" value="ECO:0007669"/>
    <property type="project" value="UniProtKB-ARBA"/>
</dbReference>
<comment type="catalytic activity">
    <reaction evidence="1">
        <text>S-ubiquitinyl-[E2 ubiquitin-conjugating enzyme]-L-cysteine + [acceptor protein]-L-lysine = [E2 ubiquitin-conjugating enzyme]-L-cysteine + N(6)-ubiquitinyl-[acceptor protein]-L-lysine.</text>
        <dbReference type="EC" id="2.3.2.26"/>
    </reaction>
</comment>
<evidence type="ECO:0000256" key="4">
    <source>
        <dbReference type="ARBA" id="ARBA00022679"/>
    </source>
</evidence>
<dbReference type="InterPro" id="IPR035983">
    <property type="entry name" value="Hect_E3_ubiquitin_ligase"/>
</dbReference>
<evidence type="ECO:0000256" key="5">
    <source>
        <dbReference type="ARBA" id="ARBA00022786"/>
    </source>
</evidence>
<keyword evidence="5 6" id="KW-0833">Ubl conjugation pathway</keyword>
<dbReference type="Pfam" id="PF00632">
    <property type="entry name" value="HECT"/>
    <property type="match status" value="1"/>
</dbReference>
<keyword evidence="4" id="KW-0808">Transferase</keyword>
<dbReference type="EMBL" id="JBDJPC010000012">
    <property type="protein sequence ID" value="KAL1489156.1"/>
    <property type="molecule type" value="Genomic_DNA"/>
</dbReference>
<dbReference type="InterPro" id="IPR000569">
    <property type="entry name" value="HECT_dom"/>
</dbReference>
<dbReference type="Gene3D" id="3.30.2160.10">
    <property type="entry name" value="Hect, E3 ligase catalytic domain"/>
    <property type="match status" value="1"/>
</dbReference>
<feature type="domain" description="HECT" evidence="7">
    <location>
        <begin position="1"/>
        <end position="124"/>
    </location>
</feature>
<evidence type="ECO:0000256" key="2">
    <source>
        <dbReference type="ARBA" id="ARBA00004906"/>
    </source>
</evidence>
<dbReference type="PANTHER" id="PTHR11254">
    <property type="entry name" value="HECT DOMAIN UBIQUITIN-PROTEIN LIGASE"/>
    <property type="match status" value="1"/>
</dbReference>
<evidence type="ECO:0000313" key="8">
    <source>
        <dbReference type="EMBL" id="KAL1489156.1"/>
    </source>
</evidence>
<dbReference type="InterPro" id="IPR050409">
    <property type="entry name" value="E3_ubiq-protein_ligase"/>
</dbReference>
<sequence length="148" mass="17067">MLNPQCGLFQYSRNNHYTLQINSDCSVNPYHLSYFHFIGRILEIAVEEGFTLRFYKQLLNILITFQDIEGVDLELHRSLTDNMDGAFAATFSVKNNSFGIVKVHELKPGGSSLTVTDDNKQKYVFEECWTVILRSYHFNTSGIVTIFR</sequence>
<dbReference type="SUPFAM" id="SSF56204">
    <property type="entry name" value="Hect, E3 ligase catalytic domain"/>
    <property type="match status" value="1"/>
</dbReference>
<accession>A0ABD1E398</accession>
<evidence type="ECO:0000259" key="7">
    <source>
        <dbReference type="PROSITE" id="PS50237"/>
    </source>
</evidence>
<protein>
    <recommendedName>
        <fullName evidence="3">HECT-type E3 ubiquitin transferase</fullName>
        <ecNumber evidence="3">2.3.2.26</ecNumber>
    </recommendedName>
</protein>